<dbReference type="Pfam" id="PF06094">
    <property type="entry name" value="GGACT"/>
    <property type="match status" value="1"/>
</dbReference>
<dbReference type="RefSeq" id="WP_183417079.1">
    <property type="nucleotide sequence ID" value="NZ_JACHXA010000007.1"/>
</dbReference>
<dbReference type="AlphaFoldDB" id="A0A839SZB6"/>
<sequence length="141" mass="16228">MPDLFFYGTLRDALVRERVIGRAGAPQDLRSATLSGYAVRRVRGTAYPMLVAEEGARAEGIVMIGLVYDEIARLDRFEGVNYRRVAGDVMLCDGWSSVEFYLPSRPLPQDKDPWVFEQWQREDRDRFFHRDFNLEGVKPPA</sequence>
<feature type="domain" description="Gamma-glutamylcyclotransferase AIG2-like" evidence="3">
    <location>
        <begin position="4"/>
        <end position="109"/>
    </location>
</feature>
<evidence type="ECO:0000313" key="4">
    <source>
        <dbReference type="EMBL" id="MBB3066263.1"/>
    </source>
</evidence>
<accession>A0A839SZB6</accession>
<organism evidence="4 5">
    <name type="scientific">Limibacillus halophilus</name>
    <dbReference type="NCBI Taxonomy" id="1579333"/>
    <lineage>
        <taxon>Bacteria</taxon>
        <taxon>Pseudomonadati</taxon>
        <taxon>Pseudomonadota</taxon>
        <taxon>Alphaproteobacteria</taxon>
        <taxon>Rhodospirillales</taxon>
        <taxon>Rhodovibrionaceae</taxon>
        <taxon>Limibacillus</taxon>
    </lineage>
</organism>
<proteinExistence type="predicted"/>
<dbReference type="InterPro" id="IPR045038">
    <property type="entry name" value="AIG2-like"/>
</dbReference>
<dbReference type="InterPro" id="IPR009288">
    <property type="entry name" value="AIG2-like_dom"/>
</dbReference>
<comment type="caution">
    <text evidence="4">The sequence shown here is derived from an EMBL/GenBank/DDBJ whole genome shotgun (WGS) entry which is preliminary data.</text>
</comment>
<dbReference type="PANTHER" id="PTHR31544:SF2">
    <property type="entry name" value="AIG2-LIKE PROTEIN D"/>
    <property type="match status" value="1"/>
</dbReference>
<dbReference type="SUPFAM" id="SSF110857">
    <property type="entry name" value="Gamma-glutamyl cyclotransferase-like"/>
    <property type="match status" value="1"/>
</dbReference>
<protein>
    <recommendedName>
        <fullName evidence="2">Putative gamma-glutamylcyclotransferase</fullName>
    </recommendedName>
</protein>
<dbReference type="InterPro" id="IPR036568">
    <property type="entry name" value="GGCT-like_sf"/>
</dbReference>
<dbReference type="EMBL" id="JACHXA010000007">
    <property type="protein sequence ID" value="MBB3066263.1"/>
    <property type="molecule type" value="Genomic_DNA"/>
</dbReference>
<dbReference type="GO" id="GO:0016740">
    <property type="term" value="F:transferase activity"/>
    <property type="evidence" value="ECO:0007669"/>
    <property type="project" value="UniProtKB-KW"/>
</dbReference>
<dbReference type="CDD" id="cd06661">
    <property type="entry name" value="GGCT_like"/>
    <property type="match status" value="1"/>
</dbReference>
<name>A0A839SZB6_9PROT</name>
<dbReference type="PANTHER" id="PTHR31544">
    <property type="entry name" value="AIG2-LIKE PROTEIN D"/>
    <property type="match status" value="1"/>
</dbReference>
<evidence type="ECO:0000259" key="3">
    <source>
        <dbReference type="Pfam" id="PF06094"/>
    </source>
</evidence>
<dbReference type="InterPro" id="IPR013024">
    <property type="entry name" value="GGCT-like"/>
</dbReference>
<evidence type="ECO:0000256" key="2">
    <source>
        <dbReference type="ARBA" id="ARBA00030602"/>
    </source>
</evidence>
<evidence type="ECO:0000313" key="5">
    <source>
        <dbReference type="Proteomes" id="UP000581135"/>
    </source>
</evidence>
<reference evidence="4 5" key="1">
    <citation type="submission" date="2020-08" db="EMBL/GenBank/DDBJ databases">
        <title>Genomic Encyclopedia of Type Strains, Phase III (KMG-III): the genomes of soil and plant-associated and newly described type strains.</title>
        <authorList>
            <person name="Whitman W."/>
        </authorList>
    </citation>
    <scope>NUCLEOTIDE SEQUENCE [LARGE SCALE GENOMIC DNA]</scope>
    <source>
        <strain evidence="4 5">CECT 8803</strain>
    </source>
</reference>
<keyword evidence="1 4" id="KW-0808">Transferase</keyword>
<gene>
    <name evidence="4" type="ORF">FHR98_002568</name>
</gene>
<dbReference type="Gene3D" id="3.10.490.10">
    <property type="entry name" value="Gamma-glutamyl cyclotransferase-like"/>
    <property type="match status" value="1"/>
</dbReference>
<evidence type="ECO:0000256" key="1">
    <source>
        <dbReference type="ARBA" id="ARBA00022679"/>
    </source>
</evidence>
<keyword evidence="5" id="KW-1185">Reference proteome</keyword>
<dbReference type="Proteomes" id="UP000581135">
    <property type="component" value="Unassembled WGS sequence"/>
</dbReference>